<dbReference type="InterPro" id="IPR025230">
    <property type="entry name" value="DUF4172"/>
</dbReference>
<evidence type="ECO:0000313" key="2">
    <source>
        <dbReference type="EMBL" id="MBE1162382.1"/>
    </source>
</evidence>
<organism evidence="2 3">
    <name type="scientific">Dyella acidiphila</name>
    <dbReference type="NCBI Taxonomy" id="2775866"/>
    <lineage>
        <taxon>Bacteria</taxon>
        <taxon>Pseudomonadati</taxon>
        <taxon>Pseudomonadota</taxon>
        <taxon>Gammaproteobacteria</taxon>
        <taxon>Lysobacterales</taxon>
        <taxon>Rhodanobacteraceae</taxon>
        <taxon>Dyella</taxon>
    </lineage>
</organism>
<name>A0ABR9GEC9_9GAMM</name>
<gene>
    <name evidence="2" type="ORF">IGX34_18510</name>
</gene>
<keyword evidence="3" id="KW-1185">Reference proteome</keyword>
<dbReference type="Pfam" id="PF02661">
    <property type="entry name" value="Fic"/>
    <property type="match status" value="1"/>
</dbReference>
<feature type="domain" description="Fido" evidence="1">
    <location>
        <begin position="116"/>
        <end position="275"/>
    </location>
</feature>
<dbReference type="Pfam" id="PF13776">
    <property type="entry name" value="DUF4172"/>
    <property type="match status" value="1"/>
</dbReference>
<protein>
    <submittedName>
        <fullName evidence="2">Fic family protein</fullName>
    </submittedName>
</protein>
<dbReference type="Proteomes" id="UP000651010">
    <property type="component" value="Unassembled WGS sequence"/>
</dbReference>
<dbReference type="PROSITE" id="PS51459">
    <property type="entry name" value="FIDO"/>
    <property type="match status" value="1"/>
</dbReference>
<reference evidence="2 3" key="1">
    <citation type="submission" date="2020-09" db="EMBL/GenBank/DDBJ databases">
        <title>Dyella sp. 7MK23 isolated from forest soil.</title>
        <authorList>
            <person name="Fu J."/>
        </authorList>
    </citation>
    <scope>NUCLEOTIDE SEQUENCE [LARGE SCALE GENOMIC DNA]</scope>
    <source>
        <strain evidence="2 3">7MK23</strain>
    </source>
</reference>
<dbReference type="InterPro" id="IPR040198">
    <property type="entry name" value="Fido_containing"/>
</dbReference>
<dbReference type="EMBL" id="JACZZA010000013">
    <property type="protein sequence ID" value="MBE1162382.1"/>
    <property type="molecule type" value="Genomic_DNA"/>
</dbReference>
<dbReference type="Gene3D" id="1.10.10.10">
    <property type="entry name" value="Winged helix-like DNA-binding domain superfamily/Winged helix DNA-binding domain"/>
    <property type="match status" value="1"/>
</dbReference>
<dbReference type="PANTHER" id="PTHR13504">
    <property type="entry name" value="FIDO DOMAIN-CONTAINING PROTEIN DDB_G0283145"/>
    <property type="match status" value="1"/>
</dbReference>
<dbReference type="SUPFAM" id="SSF140931">
    <property type="entry name" value="Fic-like"/>
    <property type="match status" value="1"/>
</dbReference>
<evidence type="ECO:0000313" key="3">
    <source>
        <dbReference type="Proteomes" id="UP000651010"/>
    </source>
</evidence>
<dbReference type="RefSeq" id="WP_192557225.1">
    <property type="nucleotide sequence ID" value="NZ_JACZZA010000013.1"/>
</dbReference>
<accession>A0ABR9GEC9</accession>
<dbReference type="InterPro" id="IPR036388">
    <property type="entry name" value="WH-like_DNA-bd_sf"/>
</dbReference>
<comment type="caution">
    <text evidence="2">The sequence shown here is derived from an EMBL/GenBank/DDBJ whole genome shotgun (WGS) entry which is preliminary data.</text>
</comment>
<dbReference type="InterPro" id="IPR003812">
    <property type="entry name" value="Fido"/>
</dbReference>
<dbReference type="Gene3D" id="1.10.3290.10">
    <property type="entry name" value="Fido-like domain"/>
    <property type="match status" value="1"/>
</dbReference>
<sequence>MSVEWIWQQPGWPRFVWNDETLAPLLADCRVAQGRLLGMASAISEAELKQGELNTLLQNIVTSSRIEGEQLDETAVRSSLAKRLGLAAPAQGKPSSRSEGLAEMMLDATQHYDAPLDLKRLNWWHTLLFPEEQTRLLYPRLIIGALRDGPMEVISGPDYRRKVHFVAPPEDRLQQQLASFLEWFGDSKHAGAIDSLLRAGIAHFWFVTIHPYEDGNGRITRALTDLALAQAESHAIRLYTMSASILDDRNGYYDILEHSQKSGLDITPWLSWFLHTLKTSLEQALARIGAVLVRARYWASRQALDLLPEQRRFLFRMLEDLDGDRSPAFSAKNYRAITHVTKPTATRHLQDLVKKGCIVGVDVGRGPGAKYALAL</sequence>
<evidence type="ECO:0000259" key="1">
    <source>
        <dbReference type="PROSITE" id="PS51459"/>
    </source>
</evidence>
<dbReference type="InterPro" id="IPR036597">
    <property type="entry name" value="Fido-like_dom_sf"/>
</dbReference>
<proteinExistence type="predicted"/>
<dbReference type="PANTHER" id="PTHR13504:SF33">
    <property type="entry name" value="FIC FAMILY PROTEIN"/>
    <property type="match status" value="1"/>
</dbReference>